<evidence type="ECO:0000313" key="1">
    <source>
        <dbReference type="EMBL" id="MPC44118.1"/>
    </source>
</evidence>
<comment type="caution">
    <text evidence="1">The sequence shown here is derived from an EMBL/GenBank/DDBJ whole genome shotgun (WGS) entry which is preliminary data.</text>
</comment>
<reference evidence="1 2" key="1">
    <citation type="submission" date="2019-05" db="EMBL/GenBank/DDBJ databases">
        <title>Another draft genome of Portunus trituberculatus and its Hox gene families provides insights of decapod evolution.</title>
        <authorList>
            <person name="Jeong J.-H."/>
            <person name="Song I."/>
            <person name="Kim S."/>
            <person name="Choi T."/>
            <person name="Kim D."/>
            <person name="Ryu S."/>
            <person name="Kim W."/>
        </authorList>
    </citation>
    <scope>NUCLEOTIDE SEQUENCE [LARGE SCALE GENOMIC DNA]</scope>
    <source>
        <tissue evidence="1">Muscle</tissue>
    </source>
</reference>
<keyword evidence="2" id="KW-1185">Reference proteome</keyword>
<name>A0A5B7FGQ9_PORTR</name>
<dbReference type="EMBL" id="VSRR010006134">
    <property type="protein sequence ID" value="MPC44118.1"/>
    <property type="molecule type" value="Genomic_DNA"/>
</dbReference>
<protein>
    <submittedName>
        <fullName evidence="1">Uncharacterized protein</fullName>
    </submittedName>
</protein>
<organism evidence="1 2">
    <name type="scientific">Portunus trituberculatus</name>
    <name type="common">Swimming crab</name>
    <name type="synonym">Neptunus trituberculatus</name>
    <dbReference type="NCBI Taxonomy" id="210409"/>
    <lineage>
        <taxon>Eukaryota</taxon>
        <taxon>Metazoa</taxon>
        <taxon>Ecdysozoa</taxon>
        <taxon>Arthropoda</taxon>
        <taxon>Crustacea</taxon>
        <taxon>Multicrustacea</taxon>
        <taxon>Malacostraca</taxon>
        <taxon>Eumalacostraca</taxon>
        <taxon>Eucarida</taxon>
        <taxon>Decapoda</taxon>
        <taxon>Pleocyemata</taxon>
        <taxon>Brachyura</taxon>
        <taxon>Eubrachyura</taxon>
        <taxon>Portunoidea</taxon>
        <taxon>Portunidae</taxon>
        <taxon>Portuninae</taxon>
        <taxon>Portunus</taxon>
    </lineage>
</organism>
<evidence type="ECO:0000313" key="2">
    <source>
        <dbReference type="Proteomes" id="UP000324222"/>
    </source>
</evidence>
<accession>A0A5B7FGQ9</accession>
<proteinExistence type="predicted"/>
<sequence length="74" mass="8176">MQVMSFPDIPSKTFVTLLNGLSTTLHGTRRDASLPRSLAVLFLWPIRLADDILHILAQRGSQAGSLRGMEVMLL</sequence>
<dbReference type="AlphaFoldDB" id="A0A5B7FGQ9"/>
<dbReference type="Proteomes" id="UP000324222">
    <property type="component" value="Unassembled WGS sequence"/>
</dbReference>
<gene>
    <name evidence="1" type="ORF">E2C01_037782</name>
</gene>